<dbReference type="Gene3D" id="3.40.390.30">
    <property type="entry name" value="Metalloproteases ('zincins'), catalytic domain"/>
    <property type="match status" value="1"/>
</dbReference>
<dbReference type="GO" id="GO:0004222">
    <property type="term" value="F:metalloendopeptidase activity"/>
    <property type="evidence" value="ECO:0007669"/>
    <property type="project" value="InterPro"/>
</dbReference>
<organism evidence="8 9">
    <name type="scientific">Candidatus Colwellbacteria bacterium RIFCSPHIGHO2_02_FULL_43_15</name>
    <dbReference type="NCBI Taxonomy" id="1797686"/>
    <lineage>
        <taxon>Bacteria</taxon>
        <taxon>Candidatus Colwelliibacteriota</taxon>
    </lineage>
</organism>
<dbReference type="GO" id="GO:0005737">
    <property type="term" value="C:cytoplasm"/>
    <property type="evidence" value="ECO:0007669"/>
    <property type="project" value="UniProtKB-SubCell"/>
</dbReference>
<keyword evidence="2 7" id="KW-0540">Nuclease</keyword>
<sequence>MASIGLEGERLGRLAKEALVFLGQKDSYIEVNLVTGGVMKSLNARFRGKNQTTNVLSFGASKVFPKLPKKAKKFLGEVYLDPAYIKSRGENLEHLLIHGLLHLLDFSHERYDDRIKMERLENKLLKWQKIKS</sequence>
<evidence type="ECO:0000256" key="1">
    <source>
        <dbReference type="ARBA" id="ARBA00010875"/>
    </source>
</evidence>
<comment type="caution">
    <text evidence="8">The sequence shown here is derived from an EMBL/GenBank/DDBJ whole genome shotgun (WGS) entry which is preliminary data.</text>
</comment>
<dbReference type="GO" id="GO:0006364">
    <property type="term" value="P:rRNA processing"/>
    <property type="evidence" value="ECO:0007669"/>
    <property type="project" value="UniProtKB-UniRule"/>
</dbReference>
<feature type="binding site" evidence="7">
    <location>
        <position position="98"/>
    </location>
    <ligand>
        <name>Zn(2+)</name>
        <dbReference type="ChEBI" id="CHEBI:29105"/>
        <note>catalytic</note>
    </ligand>
</feature>
<keyword evidence="7" id="KW-0690">Ribosome biogenesis</keyword>
<keyword evidence="6 7" id="KW-0862">Zinc</keyword>
<comment type="subcellular location">
    <subcellularLocation>
        <location evidence="7">Cytoplasm</location>
    </subcellularLocation>
</comment>
<gene>
    <name evidence="7" type="primary">ybeY</name>
    <name evidence="8" type="ORF">A3D47_01795</name>
</gene>
<dbReference type="GO" id="GO:0004521">
    <property type="term" value="F:RNA endonuclease activity"/>
    <property type="evidence" value="ECO:0007669"/>
    <property type="project" value="UniProtKB-UniRule"/>
</dbReference>
<protein>
    <recommendedName>
        <fullName evidence="7">Endoribonuclease YbeY</fullName>
        <ecNumber evidence="7">3.1.-.-</ecNumber>
    </recommendedName>
</protein>
<evidence type="ECO:0000256" key="3">
    <source>
        <dbReference type="ARBA" id="ARBA00022723"/>
    </source>
</evidence>
<dbReference type="SUPFAM" id="SSF55486">
    <property type="entry name" value="Metalloproteases ('zincins'), catalytic domain"/>
    <property type="match status" value="1"/>
</dbReference>
<dbReference type="GO" id="GO:0008270">
    <property type="term" value="F:zinc ion binding"/>
    <property type="evidence" value="ECO:0007669"/>
    <property type="project" value="UniProtKB-UniRule"/>
</dbReference>
<evidence type="ECO:0000256" key="6">
    <source>
        <dbReference type="ARBA" id="ARBA00022833"/>
    </source>
</evidence>
<comment type="similarity">
    <text evidence="1 7">Belongs to the endoribonuclease YbeY family.</text>
</comment>
<keyword evidence="4 7" id="KW-0255">Endonuclease</keyword>
<dbReference type="EC" id="3.1.-.-" evidence="7"/>
<dbReference type="EMBL" id="MHIU01000003">
    <property type="protein sequence ID" value="OGY58163.1"/>
    <property type="molecule type" value="Genomic_DNA"/>
</dbReference>
<dbReference type="Proteomes" id="UP000178651">
    <property type="component" value="Unassembled WGS sequence"/>
</dbReference>
<feature type="binding site" evidence="7">
    <location>
        <position position="108"/>
    </location>
    <ligand>
        <name>Zn(2+)</name>
        <dbReference type="ChEBI" id="CHEBI:29105"/>
        <note>catalytic</note>
    </ligand>
</feature>
<evidence type="ECO:0000256" key="5">
    <source>
        <dbReference type="ARBA" id="ARBA00022801"/>
    </source>
</evidence>
<keyword evidence="7" id="KW-0698">rRNA processing</keyword>
<keyword evidence="3 7" id="KW-0479">Metal-binding</keyword>
<dbReference type="HAMAP" id="MF_00009">
    <property type="entry name" value="Endoribonucl_YbeY"/>
    <property type="match status" value="1"/>
</dbReference>
<evidence type="ECO:0000256" key="7">
    <source>
        <dbReference type="HAMAP-Rule" id="MF_00009"/>
    </source>
</evidence>
<evidence type="ECO:0000313" key="8">
    <source>
        <dbReference type="EMBL" id="OGY58163.1"/>
    </source>
</evidence>
<comment type="function">
    <text evidence="7">Single strand-specific metallo-endoribonuclease involved in late-stage 70S ribosome quality control and in maturation of the 3' terminus of the 16S rRNA.</text>
</comment>
<dbReference type="NCBIfam" id="TIGR00043">
    <property type="entry name" value="rRNA maturation RNase YbeY"/>
    <property type="match status" value="1"/>
</dbReference>
<evidence type="ECO:0000256" key="2">
    <source>
        <dbReference type="ARBA" id="ARBA00022722"/>
    </source>
</evidence>
<keyword evidence="5 7" id="KW-0378">Hydrolase</keyword>
<dbReference type="Pfam" id="PF02130">
    <property type="entry name" value="YbeY"/>
    <property type="match status" value="1"/>
</dbReference>
<dbReference type="AlphaFoldDB" id="A0A1G1Z0K1"/>
<dbReference type="InterPro" id="IPR023091">
    <property type="entry name" value="MetalPrtase_cat_dom_sf_prd"/>
</dbReference>
<evidence type="ECO:0000313" key="9">
    <source>
        <dbReference type="Proteomes" id="UP000178651"/>
    </source>
</evidence>
<feature type="binding site" evidence="7">
    <location>
        <position position="102"/>
    </location>
    <ligand>
        <name>Zn(2+)</name>
        <dbReference type="ChEBI" id="CHEBI:29105"/>
        <note>catalytic</note>
    </ligand>
</feature>
<keyword evidence="7" id="KW-0963">Cytoplasm</keyword>
<dbReference type="InterPro" id="IPR002036">
    <property type="entry name" value="YbeY"/>
</dbReference>
<accession>A0A1G1Z0K1</accession>
<reference evidence="8 9" key="1">
    <citation type="journal article" date="2016" name="Nat. Commun.">
        <title>Thousands of microbial genomes shed light on interconnected biogeochemical processes in an aquifer system.</title>
        <authorList>
            <person name="Anantharaman K."/>
            <person name="Brown C.T."/>
            <person name="Hug L.A."/>
            <person name="Sharon I."/>
            <person name="Castelle C.J."/>
            <person name="Probst A.J."/>
            <person name="Thomas B.C."/>
            <person name="Singh A."/>
            <person name="Wilkins M.J."/>
            <person name="Karaoz U."/>
            <person name="Brodie E.L."/>
            <person name="Williams K.H."/>
            <person name="Hubbard S.S."/>
            <person name="Banfield J.F."/>
        </authorList>
    </citation>
    <scope>NUCLEOTIDE SEQUENCE [LARGE SCALE GENOMIC DNA]</scope>
</reference>
<name>A0A1G1Z0K1_9BACT</name>
<proteinExistence type="inferred from homology"/>
<comment type="cofactor">
    <cofactor evidence="7">
        <name>Zn(2+)</name>
        <dbReference type="ChEBI" id="CHEBI:29105"/>
    </cofactor>
    <text evidence="7">Binds 1 zinc ion.</text>
</comment>
<evidence type="ECO:0000256" key="4">
    <source>
        <dbReference type="ARBA" id="ARBA00022759"/>
    </source>
</evidence>